<dbReference type="Proteomes" id="UP000886523">
    <property type="component" value="Unassembled WGS sequence"/>
</dbReference>
<dbReference type="AlphaFoldDB" id="A0A9P6B0T8"/>
<name>A0A9P6B0T8_9AGAM</name>
<keyword evidence="2" id="KW-1185">Reference proteome</keyword>
<organism evidence="1 2">
    <name type="scientific">Hydnum rufescens UP504</name>
    <dbReference type="NCBI Taxonomy" id="1448309"/>
    <lineage>
        <taxon>Eukaryota</taxon>
        <taxon>Fungi</taxon>
        <taxon>Dikarya</taxon>
        <taxon>Basidiomycota</taxon>
        <taxon>Agaricomycotina</taxon>
        <taxon>Agaricomycetes</taxon>
        <taxon>Cantharellales</taxon>
        <taxon>Hydnaceae</taxon>
        <taxon>Hydnum</taxon>
    </lineage>
</organism>
<accession>A0A9P6B0T8</accession>
<dbReference type="EMBL" id="MU128951">
    <property type="protein sequence ID" value="KAF9515399.1"/>
    <property type="molecule type" value="Genomic_DNA"/>
</dbReference>
<protein>
    <submittedName>
        <fullName evidence="1">Uncharacterized protein</fullName>
    </submittedName>
</protein>
<evidence type="ECO:0000313" key="2">
    <source>
        <dbReference type="Proteomes" id="UP000886523"/>
    </source>
</evidence>
<feature type="non-terminal residue" evidence="1">
    <location>
        <position position="1"/>
    </location>
</feature>
<feature type="non-terminal residue" evidence="1">
    <location>
        <position position="225"/>
    </location>
</feature>
<dbReference type="OrthoDB" id="3263473at2759"/>
<comment type="caution">
    <text evidence="1">The sequence shown here is derived from an EMBL/GenBank/DDBJ whole genome shotgun (WGS) entry which is preliminary data.</text>
</comment>
<gene>
    <name evidence="1" type="ORF">BS47DRAFT_1283836</name>
</gene>
<reference evidence="1" key="1">
    <citation type="journal article" date="2020" name="Nat. Commun.">
        <title>Large-scale genome sequencing of mycorrhizal fungi provides insights into the early evolution of symbiotic traits.</title>
        <authorList>
            <person name="Miyauchi S."/>
            <person name="Kiss E."/>
            <person name="Kuo A."/>
            <person name="Drula E."/>
            <person name="Kohler A."/>
            <person name="Sanchez-Garcia M."/>
            <person name="Morin E."/>
            <person name="Andreopoulos B."/>
            <person name="Barry K.W."/>
            <person name="Bonito G."/>
            <person name="Buee M."/>
            <person name="Carver A."/>
            <person name="Chen C."/>
            <person name="Cichocki N."/>
            <person name="Clum A."/>
            <person name="Culley D."/>
            <person name="Crous P.W."/>
            <person name="Fauchery L."/>
            <person name="Girlanda M."/>
            <person name="Hayes R.D."/>
            <person name="Keri Z."/>
            <person name="LaButti K."/>
            <person name="Lipzen A."/>
            <person name="Lombard V."/>
            <person name="Magnuson J."/>
            <person name="Maillard F."/>
            <person name="Murat C."/>
            <person name="Nolan M."/>
            <person name="Ohm R.A."/>
            <person name="Pangilinan J."/>
            <person name="Pereira M.F."/>
            <person name="Perotto S."/>
            <person name="Peter M."/>
            <person name="Pfister S."/>
            <person name="Riley R."/>
            <person name="Sitrit Y."/>
            <person name="Stielow J.B."/>
            <person name="Szollosi G."/>
            <person name="Zifcakova L."/>
            <person name="Stursova M."/>
            <person name="Spatafora J.W."/>
            <person name="Tedersoo L."/>
            <person name="Vaario L.M."/>
            <person name="Yamada A."/>
            <person name="Yan M."/>
            <person name="Wang P."/>
            <person name="Xu J."/>
            <person name="Bruns T."/>
            <person name="Baldrian P."/>
            <person name="Vilgalys R."/>
            <person name="Dunand C."/>
            <person name="Henrissat B."/>
            <person name="Grigoriev I.V."/>
            <person name="Hibbett D."/>
            <person name="Nagy L.G."/>
            <person name="Martin F.M."/>
        </authorList>
    </citation>
    <scope>NUCLEOTIDE SEQUENCE</scope>
    <source>
        <strain evidence="1">UP504</strain>
    </source>
</reference>
<sequence>PKTIKLFLPSQIPAEYHMQNTIVDIEVKLRVGQAFDALSSLRSQHMHTCTMALIESAKRKTASIAAKYTVSRQTLISLVGLDGIDPQLKELRDQDIRTLSDPEISEDKQDSHTQNLGEGSRALSWIWMSAAGNGDNETHEALWVEWMKLRARKERWQEEVLLLREEMCRVLAFCEHREAWWIDLSHLQTGLSLPQLEGNKAYALCQASLQQSCRKHFQSLWNNVL</sequence>
<proteinExistence type="predicted"/>
<evidence type="ECO:0000313" key="1">
    <source>
        <dbReference type="EMBL" id="KAF9515399.1"/>
    </source>
</evidence>